<proteinExistence type="predicted"/>
<gene>
    <name evidence="2" type="ORF">GCM10018980_65770</name>
</gene>
<comment type="caution">
    <text evidence="2">The sequence shown here is derived from an EMBL/GenBank/DDBJ whole genome shotgun (WGS) entry which is preliminary data.</text>
</comment>
<protein>
    <submittedName>
        <fullName evidence="2">Uncharacterized protein</fullName>
    </submittedName>
</protein>
<evidence type="ECO:0000313" key="3">
    <source>
        <dbReference type="Proteomes" id="UP000619355"/>
    </source>
</evidence>
<dbReference type="Proteomes" id="UP000619355">
    <property type="component" value="Unassembled WGS sequence"/>
</dbReference>
<reference evidence="3" key="1">
    <citation type="journal article" date="2019" name="Int. J. Syst. Evol. Microbiol.">
        <title>The Global Catalogue of Microorganisms (GCM) 10K type strain sequencing project: providing services to taxonomists for standard genome sequencing and annotation.</title>
        <authorList>
            <consortium name="The Broad Institute Genomics Platform"/>
            <consortium name="The Broad Institute Genome Sequencing Center for Infectious Disease"/>
            <person name="Wu L."/>
            <person name="Ma J."/>
        </authorList>
    </citation>
    <scope>NUCLEOTIDE SEQUENCE [LARGE SCALE GENOMIC DNA]</scope>
    <source>
        <strain evidence="3">JCM 4253</strain>
    </source>
</reference>
<organism evidence="2 3">
    <name type="scientific">Streptomyces capoamus</name>
    <dbReference type="NCBI Taxonomy" id="68183"/>
    <lineage>
        <taxon>Bacteria</taxon>
        <taxon>Bacillati</taxon>
        <taxon>Actinomycetota</taxon>
        <taxon>Actinomycetes</taxon>
        <taxon>Kitasatosporales</taxon>
        <taxon>Streptomycetaceae</taxon>
        <taxon>Streptomyces</taxon>
    </lineage>
</organism>
<evidence type="ECO:0000256" key="1">
    <source>
        <dbReference type="SAM" id="MobiDB-lite"/>
    </source>
</evidence>
<dbReference type="AlphaFoldDB" id="A0A919F2C6"/>
<name>A0A919F2C6_9ACTN</name>
<dbReference type="EMBL" id="BNBF01000027">
    <property type="protein sequence ID" value="GHG70784.1"/>
    <property type="molecule type" value="Genomic_DNA"/>
</dbReference>
<evidence type="ECO:0000313" key="2">
    <source>
        <dbReference type="EMBL" id="GHG70784.1"/>
    </source>
</evidence>
<feature type="region of interest" description="Disordered" evidence="1">
    <location>
        <begin position="100"/>
        <end position="120"/>
    </location>
</feature>
<accession>A0A919F2C6</accession>
<keyword evidence="3" id="KW-1185">Reference proteome</keyword>
<sequence>MDDVLVLEGADDLADRVGLADVREELVAQALTLGGAAHDAGDVDEVDRGRKDALRLEDRGQLCEAAVGHADHADVRLDRGERVVGREHVVLGQGVEQGRLADIGQADDSDRERHVATSRR</sequence>
<feature type="compositionally biased region" description="Basic and acidic residues" evidence="1">
    <location>
        <begin position="108"/>
        <end position="120"/>
    </location>
</feature>